<dbReference type="Pfam" id="PF01590">
    <property type="entry name" value="GAF"/>
    <property type="match status" value="1"/>
</dbReference>
<dbReference type="Proteomes" id="UP000422221">
    <property type="component" value="Unassembled WGS sequence"/>
</dbReference>
<dbReference type="Gene3D" id="3.30.565.10">
    <property type="entry name" value="Histidine kinase-like ATPase, C-terminal domain"/>
    <property type="match status" value="1"/>
</dbReference>
<evidence type="ECO:0000259" key="13">
    <source>
        <dbReference type="PROSITE" id="PS50109"/>
    </source>
</evidence>
<dbReference type="InterPro" id="IPR000014">
    <property type="entry name" value="PAS"/>
</dbReference>
<keyword evidence="10" id="KW-1133">Transmembrane helix</keyword>
<accession>A0A7J4XPP9</accession>
<protein>
    <recommendedName>
        <fullName evidence="3">histidine kinase</fullName>
        <ecNumber evidence="3">2.7.13.3</ecNumber>
    </recommendedName>
</protein>
<evidence type="ECO:0000256" key="1">
    <source>
        <dbReference type="ARBA" id="ARBA00000085"/>
    </source>
</evidence>
<dbReference type="InterPro" id="IPR003661">
    <property type="entry name" value="HisK_dim/P_dom"/>
</dbReference>
<reference evidence="14 15" key="1">
    <citation type="journal article" date="2019" name="Nat. Med.">
        <title>A library of human gut bacterial isolates paired with longitudinal multiomics data enables mechanistic microbiome research.</title>
        <authorList>
            <person name="Poyet M."/>
            <person name="Groussin M."/>
            <person name="Gibbons S.M."/>
            <person name="Avila-Pacheco J."/>
            <person name="Jiang X."/>
            <person name="Kearney S.M."/>
            <person name="Perrotta A.R."/>
            <person name="Berdy B."/>
            <person name="Zhao S."/>
            <person name="Lieberman T.D."/>
            <person name="Swanson P.K."/>
            <person name="Smith M."/>
            <person name="Roesemann S."/>
            <person name="Alexander J.E."/>
            <person name="Rich S.A."/>
            <person name="Livny J."/>
            <person name="Vlamakis H."/>
            <person name="Clish C."/>
            <person name="Bullock K."/>
            <person name="Deik A."/>
            <person name="Scott J."/>
            <person name="Pierce K.A."/>
            <person name="Xavier R.J."/>
            <person name="Alm E.J."/>
        </authorList>
    </citation>
    <scope>NUCLEOTIDE SEQUENCE [LARGE SCALE GENOMIC DNA]</scope>
    <source>
        <strain evidence="14 15">BIOML-A10</strain>
    </source>
</reference>
<dbReference type="SUPFAM" id="SSF55781">
    <property type="entry name" value="GAF domain-like"/>
    <property type="match status" value="1"/>
</dbReference>
<evidence type="ECO:0000313" key="15">
    <source>
        <dbReference type="Proteomes" id="UP000422221"/>
    </source>
</evidence>
<dbReference type="NCBIfam" id="TIGR00229">
    <property type="entry name" value="sensory_box"/>
    <property type="match status" value="1"/>
</dbReference>
<evidence type="ECO:0000313" key="14">
    <source>
        <dbReference type="EMBL" id="KAA3770696.1"/>
    </source>
</evidence>
<evidence type="ECO:0000256" key="5">
    <source>
        <dbReference type="ARBA" id="ARBA00022679"/>
    </source>
</evidence>
<dbReference type="SUPFAM" id="SSF55874">
    <property type="entry name" value="ATPase domain of HSP90 chaperone/DNA topoisomerase II/histidine kinase"/>
    <property type="match status" value="1"/>
</dbReference>
<evidence type="ECO:0000256" key="6">
    <source>
        <dbReference type="ARBA" id="ARBA00022692"/>
    </source>
</evidence>
<evidence type="ECO:0000256" key="8">
    <source>
        <dbReference type="ARBA" id="ARBA00022777"/>
    </source>
</evidence>
<keyword evidence="11" id="KW-0902">Two-component regulatory system</keyword>
<dbReference type="InterPro" id="IPR036097">
    <property type="entry name" value="HisK_dim/P_sf"/>
</dbReference>
<keyword evidence="7" id="KW-0547">Nucleotide-binding</keyword>
<dbReference type="PANTHER" id="PTHR43711">
    <property type="entry name" value="TWO-COMPONENT HISTIDINE KINASE"/>
    <property type="match status" value="1"/>
</dbReference>
<dbReference type="SUPFAM" id="SSF55785">
    <property type="entry name" value="PYP-like sensor domain (PAS domain)"/>
    <property type="match status" value="1"/>
</dbReference>
<dbReference type="InterPro" id="IPR004358">
    <property type="entry name" value="Sig_transdc_His_kin-like_C"/>
</dbReference>
<dbReference type="PRINTS" id="PR00344">
    <property type="entry name" value="BCTRLSENSOR"/>
</dbReference>
<dbReference type="SUPFAM" id="SSF47384">
    <property type="entry name" value="Homodimeric domain of signal transducing histidine kinase"/>
    <property type="match status" value="1"/>
</dbReference>
<evidence type="ECO:0000256" key="9">
    <source>
        <dbReference type="ARBA" id="ARBA00022840"/>
    </source>
</evidence>
<evidence type="ECO:0000256" key="4">
    <source>
        <dbReference type="ARBA" id="ARBA00022553"/>
    </source>
</evidence>
<feature type="domain" description="Histidine kinase" evidence="13">
    <location>
        <begin position="729"/>
        <end position="940"/>
    </location>
</feature>
<dbReference type="PANTHER" id="PTHR43711:SF31">
    <property type="entry name" value="HISTIDINE KINASE"/>
    <property type="match status" value="1"/>
</dbReference>
<organism evidence="14 15">
    <name type="scientific">Bacteroides salyersiae</name>
    <dbReference type="NCBI Taxonomy" id="291644"/>
    <lineage>
        <taxon>Bacteria</taxon>
        <taxon>Pseudomonadati</taxon>
        <taxon>Bacteroidota</taxon>
        <taxon>Bacteroidia</taxon>
        <taxon>Bacteroidales</taxon>
        <taxon>Bacteroidaceae</taxon>
        <taxon>Bacteroides</taxon>
    </lineage>
</organism>
<keyword evidence="8" id="KW-0418">Kinase</keyword>
<dbReference type="RefSeq" id="WP_130057808.1">
    <property type="nucleotide sequence ID" value="NZ_JADNPJ010000001.1"/>
</dbReference>
<comment type="catalytic activity">
    <reaction evidence="1">
        <text>ATP + protein L-histidine = ADP + protein N-phospho-L-histidine.</text>
        <dbReference type="EC" id="2.7.13.3"/>
    </reaction>
</comment>
<evidence type="ECO:0000256" key="2">
    <source>
        <dbReference type="ARBA" id="ARBA00004370"/>
    </source>
</evidence>
<proteinExistence type="predicted"/>
<sequence>MVITHCDNSDYVRLCEMSFLAQVGWWEANFATRSFRCSEYINDLLGFDKEEELTFDSLCLLIRPDYRGRIKREFASLSYMNTYDQTYPFVINGKEIWVHSHLGDKRENEVGEPVAFGYLRRVEGAEKDTTERLAVRVNEQLSRQNSISQSLYRFIQDKDITSGINSILNDILQFFQGGRAYIFEYDEKCEHHSCIFEVLAEGVEPEIDILQNIPAGSLPWWTERILLGQPIVLNSLDELKEKASAEYDILSKQNIKSLLVVPLKSGDRVRGYLGVDLVKHSHSWSNDDCQWLSSLADIISICTELRVAKDASEHERTFLRNLFRYMPIGYIHMSILRDSAGVPVDYLLTDANQMFADIIGIPRERYVGKCASELGFNYMGNLNYISDIIDENCYKELEVPFPASGKNSRCIVYSPEKDEVVALFVDITETQLAHRALDRNEKLFRNIFTNIPVGIEIYDQNGFMIDINNKDMDIFGVREKKDILGVNVYQNPNVPEDVKERMQYEESLDFGMNYPFSGIEGYYDSKKKGYIALYSKVSRLCDGAGNFLGHIFLNIDNTERLDAINKIQDFENFFLLISDYAKVGYAKLNLLDRQGYAIKQWFKNMGEEEDTPLSDVVGVYGKMHPDDRKEVLDFYQEVQTGRIGSFRKEVRIHKTKSEMAETENGDVLSEWNWVRMNIMLSHFAPEAGMIELIGINYDITELKEIEAKLIDAKERAEEADRLKSAFLANMSHEIRTPLNAIVGFSGLLAETEDMDERKQYMDIVEENNELLLQLISDILDLSKIEAGTFEFSISEMDVNLLCEDLVRSMQGKVPEGVELIFDKHLPECFIMCDRNRIHQVISNFVNNAIKFTSHGSIRVGYEQLADNRFRFYVSDTGIGIAERARLQIFDRFVKLNSFIHGTGLGLSICRSIIEQLGGEIGVDSKEGEGSCFWFILPVVC</sequence>
<gene>
    <name evidence="14" type="ORF">F3F73_01750</name>
</gene>
<dbReference type="InterPro" id="IPR035965">
    <property type="entry name" value="PAS-like_dom_sf"/>
</dbReference>
<dbReference type="InterPro" id="IPR003018">
    <property type="entry name" value="GAF"/>
</dbReference>
<comment type="caution">
    <text evidence="14">The sequence shown here is derived from an EMBL/GenBank/DDBJ whole genome shotgun (WGS) entry which is preliminary data.</text>
</comment>
<dbReference type="PROSITE" id="PS50109">
    <property type="entry name" value="HIS_KIN"/>
    <property type="match status" value="1"/>
</dbReference>
<evidence type="ECO:0000256" key="3">
    <source>
        <dbReference type="ARBA" id="ARBA00012438"/>
    </source>
</evidence>
<keyword evidence="12" id="KW-0472">Membrane</keyword>
<dbReference type="SMART" id="SM00065">
    <property type="entry name" value="GAF"/>
    <property type="match status" value="1"/>
</dbReference>
<keyword evidence="6" id="KW-0812">Transmembrane</keyword>
<dbReference type="EMBL" id="VWMK01000001">
    <property type="protein sequence ID" value="KAA3770696.1"/>
    <property type="molecule type" value="Genomic_DNA"/>
</dbReference>
<dbReference type="Gene3D" id="3.30.450.40">
    <property type="match status" value="1"/>
</dbReference>
<evidence type="ECO:0000256" key="10">
    <source>
        <dbReference type="ARBA" id="ARBA00022989"/>
    </source>
</evidence>
<dbReference type="InterPro" id="IPR050736">
    <property type="entry name" value="Sensor_HK_Regulatory"/>
</dbReference>
<dbReference type="FunFam" id="1.10.287.130:FF:000004">
    <property type="entry name" value="Ethylene receptor 1"/>
    <property type="match status" value="1"/>
</dbReference>
<dbReference type="GO" id="GO:0005524">
    <property type="term" value="F:ATP binding"/>
    <property type="evidence" value="ECO:0007669"/>
    <property type="project" value="UniProtKB-KW"/>
</dbReference>
<keyword evidence="9" id="KW-0067">ATP-binding</keyword>
<dbReference type="EC" id="2.7.13.3" evidence="3"/>
<dbReference type="Gene3D" id="3.30.450.20">
    <property type="entry name" value="PAS domain"/>
    <property type="match status" value="3"/>
</dbReference>
<dbReference type="InterPro" id="IPR003594">
    <property type="entry name" value="HATPase_dom"/>
</dbReference>
<dbReference type="SMART" id="SM00387">
    <property type="entry name" value="HATPase_c"/>
    <property type="match status" value="1"/>
</dbReference>
<dbReference type="InterPro" id="IPR036890">
    <property type="entry name" value="HATPase_C_sf"/>
</dbReference>
<dbReference type="AlphaFoldDB" id="A0A7J4XPP9"/>
<dbReference type="CDD" id="cd00082">
    <property type="entry name" value="HisKA"/>
    <property type="match status" value="1"/>
</dbReference>
<dbReference type="CDD" id="cd16922">
    <property type="entry name" value="HATPase_EvgS-ArcB-TorS-like"/>
    <property type="match status" value="1"/>
</dbReference>
<dbReference type="InterPro" id="IPR029016">
    <property type="entry name" value="GAF-like_dom_sf"/>
</dbReference>
<dbReference type="GO" id="GO:0016020">
    <property type="term" value="C:membrane"/>
    <property type="evidence" value="ECO:0007669"/>
    <property type="project" value="UniProtKB-SubCell"/>
</dbReference>
<evidence type="ECO:0000256" key="12">
    <source>
        <dbReference type="ARBA" id="ARBA00023136"/>
    </source>
</evidence>
<dbReference type="GO" id="GO:0000155">
    <property type="term" value="F:phosphorelay sensor kinase activity"/>
    <property type="evidence" value="ECO:0007669"/>
    <property type="project" value="InterPro"/>
</dbReference>
<dbReference type="Pfam" id="PF00512">
    <property type="entry name" value="HisKA"/>
    <property type="match status" value="1"/>
</dbReference>
<name>A0A7J4XPP9_9BACE</name>
<evidence type="ECO:0000256" key="7">
    <source>
        <dbReference type="ARBA" id="ARBA00022741"/>
    </source>
</evidence>
<comment type="subcellular location">
    <subcellularLocation>
        <location evidence="2">Membrane</location>
    </subcellularLocation>
</comment>
<dbReference type="Pfam" id="PF02518">
    <property type="entry name" value="HATPase_c"/>
    <property type="match status" value="1"/>
</dbReference>
<dbReference type="InterPro" id="IPR005467">
    <property type="entry name" value="His_kinase_dom"/>
</dbReference>
<dbReference type="Gene3D" id="1.10.287.130">
    <property type="match status" value="1"/>
</dbReference>
<dbReference type="SMART" id="SM00388">
    <property type="entry name" value="HisKA"/>
    <property type="match status" value="1"/>
</dbReference>
<evidence type="ECO:0000256" key="11">
    <source>
        <dbReference type="ARBA" id="ARBA00023012"/>
    </source>
</evidence>
<keyword evidence="5" id="KW-0808">Transferase</keyword>
<keyword evidence="4" id="KW-0597">Phosphoprotein</keyword>